<feature type="domain" description="Bromo" evidence="11">
    <location>
        <begin position="1197"/>
        <end position="1267"/>
    </location>
</feature>
<keyword evidence="2" id="KW-0378">Hydrolase</keyword>
<dbReference type="InterPro" id="IPR027417">
    <property type="entry name" value="P-loop_NTPase"/>
</dbReference>
<dbReference type="InterPro" id="IPR006576">
    <property type="entry name" value="BRK_domain"/>
</dbReference>
<dbReference type="CDD" id="cd17996">
    <property type="entry name" value="DEXHc_SMARCA2_SMARCA4"/>
    <property type="match status" value="1"/>
</dbReference>
<dbReference type="EMBL" id="JABEBT010000105">
    <property type="protein sequence ID" value="KAF7632337.1"/>
    <property type="molecule type" value="Genomic_DNA"/>
</dbReference>
<sequence length="1358" mass="158300">MEDIINDQQQTLYQGSSETDLQQKEQNAKISSEQMRQLNAQIAAYKMLARNEPLPRQLLNQANDRKRDSNSLPLPYEYPYELSNGEKLPYDLSKILAIHQQRTTNRTTTLPLPQGVDPELIWRERENRIQNRIALRIKELTELTMDIPAHLRLNAEIELRALRLLNLQTQVRSEVLSYLKRDTSLETALNPYAYRRTKRHTLREARVTERLEKQQKVEQERIRRQKHSEMLQSIVQVSKEFKDFHRMAQTKMTKVRKHMQNWHANTEKERKKDELRNEKMRMQKLMEEDDVGYRQLLDEKKDKRLVYLLSQTDVYVESLTGLVKQHQVTEKKRKRDERNEAKKALKLQQDNVESDELQVIIKNSATGEILRGDSAPKPDEVDEWLATNPGYELISRDIASDSEDDADEAVDTVQDEQKEDEFADLDEEQRNRRILEKARNEEDEYDSKNQRQQMESYYATAHRVKEKIVKQHSTLGAVDPNLQLKPYQLKGLEWLVSLYNNNLNGILADEMGLGKTIQTVALITYLMEVKKVNGPYLIIVPLSTISNWKIELDKWSPHVVKVIYKGDKDQRKRLEPLVRKGAFNVLLTTYDYVLKEKSVLGKIRWKYMIIDEGHRMKNHNCKLTVTLNGYFLAQHRLLLTGTPLQNKLPELWALLNFLLPSIFSSCVTFEQWFNAPFAATGEKLELNQEETMIIIRRLHKVLRPFLLRRLKKEVESQLPEKTEYVIKCDMSALQRVVYKHLQKGFLIDSKHVQGGRALMNTVMHLRKCCNHPFLFANVEDECQTHWNVNEVSGKDLYRVAGKFELLDRILPKLKATGHRVLMFSQMTKLMDIMEDYFKYRYWKYLRLDGSTKHEDRGNLLKEFNTPGSEYFVFMLSTRAGGLGLNLQSADTVILFDSDWNPHQDMQAQDRAHRIGQTREVRVLRLITANSVEEKILAAARFKLNVDEKVIQAGKFDQRSTGAERQKMLEEIIQAENDDNDEDEVPDDEVINQMIARSEQEFDLFQQMDIDRRRSEAMECRRKPRLIEENEIPTSIIEQHRRFIDDDDNEKEGVKGKHSQTLEFSETGRRRRKDINYSQDLLSDREWLRQIDERWDETEDDEDISELMAGKKKKIVGRKKDGTPETSEPAKRGRKRKKAMDEESVVGSGDESNAGTPVPGRRGGGKRAKGSKIPPSNPEFTKKLMTCLTTLLNYKDSSGKKLSGPFIQLPSRREYPDYYDQIEHPMDLNRIRRKIDDDKYISLEQMTADVNLLCDNAQRFNIEGSDIHEDSKLLNIVWNRIVEAVNLQEHEQQKQKQSLSTSTIIPIKQRDLPSTSNNDVSAYMQSNNESPGMDPNSISGITTTVADKEASTSEEKKFD</sequence>
<dbReference type="PANTHER" id="PTHR10799">
    <property type="entry name" value="SNF2/RAD54 HELICASE FAMILY"/>
    <property type="match status" value="1"/>
</dbReference>
<dbReference type="Pfam" id="PF07529">
    <property type="entry name" value="HSA"/>
    <property type="match status" value="1"/>
</dbReference>
<evidence type="ECO:0000256" key="9">
    <source>
        <dbReference type="SAM" id="Coils"/>
    </source>
</evidence>
<evidence type="ECO:0000313" key="16">
    <source>
        <dbReference type="EMBL" id="KAF7632337.1"/>
    </source>
</evidence>
<organism evidence="16 17">
    <name type="scientific">Meloidogyne graminicola</name>
    <dbReference type="NCBI Taxonomy" id="189291"/>
    <lineage>
        <taxon>Eukaryota</taxon>
        <taxon>Metazoa</taxon>
        <taxon>Ecdysozoa</taxon>
        <taxon>Nematoda</taxon>
        <taxon>Chromadorea</taxon>
        <taxon>Rhabditida</taxon>
        <taxon>Tylenchina</taxon>
        <taxon>Tylenchomorpha</taxon>
        <taxon>Tylenchoidea</taxon>
        <taxon>Meloidogynidae</taxon>
        <taxon>Meloidogyninae</taxon>
        <taxon>Meloidogyne</taxon>
    </lineage>
</organism>
<dbReference type="FunFam" id="3.40.50.300:FF:003020">
    <property type="entry name" value="SNF2-related domain-containing protein"/>
    <property type="match status" value="1"/>
</dbReference>
<feature type="region of interest" description="Disordered" evidence="10">
    <location>
        <begin position="1"/>
        <end position="29"/>
    </location>
</feature>
<dbReference type="Gene3D" id="1.20.920.10">
    <property type="entry name" value="Bromodomain-like"/>
    <property type="match status" value="1"/>
</dbReference>
<feature type="domain" description="Helicase C-terminal" evidence="13">
    <location>
        <begin position="805"/>
        <end position="990"/>
    </location>
</feature>
<dbReference type="InterPro" id="IPR018359">
    <property type="entry name" value="Bromodomain_CS"/>
</dbReference>
<feature type="coiled-coil region" evidence="9">
    <location>
        <begin position="331"/>
        <end position="358"/>
    </location>
</feature>
<evidence type="ECO:0000256" key="1">
    <source>
        <dbReference type="ARBA" id="ARBA00004123"/>
    </source>
</evidence>
<feature type="region of interest" description="Disordered" evidence="10">
    <location>
        <begin position="1047"/>
        <end position="1067"/>
    </location>
</feature>
<evidence type="ECO:0000259" key="11">
    <source>
        <dbReference type="PROSITE" id="PS50014"/>
    </source>
</evidence>
<dbReference type="SUPFAM" id="SSF160481">
    <property type="entry name" value="BRK domain-like"/>
    <property type="match status" value="1"/>
</dbReference>
<dbReference type="PROSITE" id="PS00633">
    <property type="entry name" value="BROMODOMAIN_1"/>
    <property type="match status" value="1"/>
</dbReference>
<dbReference type="Gene3D" id="1.20.5.170">
    <property type="match status" value="1"/>
</dbReference>
<feature type="compositionally biased region" description="Acidic residues" evidence="10">
    <location>
        <begin position="400"/>
        <end position="427"/>
    </location>
</feature>
<dbReference type="SMART" id="SM00573">
    <property type="entry name" value="HSA"/>
    <property type="match status" value="1"/>
</dbReference>
<accession>A0A8S9ZGA3</accession>
<dbReference type="GO" id="GO:0006355">
    <property type="term" value="P:regulation of DNA-templated transcription"/>
    <property type="evidence" value="ECO:0007669"/>
    <property type="project" value="InterPro"/>
</dbReference>
<evidence type="ECO:0000256" key="2">
    <source>
        <dbReference type="ARBA" id="ARBA00022801"/>
    </source>
</evidence>
<dbReference type="PRINTS" id="PR00503">
    <property type="entry name" value="BROMODOMAIN"/>
</dbReference>
<dbReference type="PROSITE" id="PS51192">
    <property type="entry name" value="HELICASE_ATP_BIND_1"/>
    <property type="match status" value="1"/>
</dbReference>
<dbReference type="InterPro" id="IPR014001">
    <property type="entry name" value="Helicase_ATP-bd"/>
</dbReference>
<evidence type="ECO:0000256" key="10">
    <source>
        <dbReference type="SAM" id="MobiDB-lite"/>
    </source>
</evidence>
<dbReference type="Pfam" id="PF07533">
    <property type="entry name" value="BRK"/>
    <property type="match status" value="1"/>
</dbReference>
<evidence type="ECO:0000256" key="7">
    <source>
        <dbReference type="ARBA" id="ARBA00023242"/>
    </source>
</evidence>
<proteinExistence type="predicted"/>
<dbReference type="PROSITE" id="PS51666">
    <property type="entry name" value="QLQ"/>
    <property type="match status" value="1"/>
</dbReference>
<dbReference type="Pfam" id="PF00176">
    <property type="entry name" value="SNF2-rel_dom"/>
    <property type="match status" value="1"/>
</dbReference>
<dbReference type="Pfam" id="PF08880">
    <property type="entry name" value="QLQ"/>
    <property type="match status" value="1"/>
</dbReference>
<gene>
    <name evidence="16" type="ORF">Mgra_00008262</name>
</gene>
<dbReference type="InterPro" id="IPR001650">
    <property type="entry name" value="Helicase_C-like"/>
</dbReference>
<keyword evidence="4 8" id="KW-0103">Bromodomain</keyword>
<dbReference type="SMART" id="SM00490">
    <property type="entry name" value="HELICc"/>
    <property type="match status" value="1"/>
</dbReference>
<keyword evidence="5" id="KW-0010">Activator</keyword>
<dbReference type="InterPro" id="IPR038718">
    <property type="entry name" value="SNF2-like_sf"/>
</dbReference>
<feature type="region of interest" description="Disordered" evidence="10">
    <location>
        <begin position="255"/>
        <end position="274"/>
    </location>
</feature>
<feature type="domain" description="HSA" evidence="14">
    <location>
        <begin position="215"/>
        <end position="287"/>
    </location>
</feature>
<dbReference type="GO" id="GO:0042393">
    <property type="term" value="F:histone binding"/>
    <property type="evidence" value="ECO:0007669"/>
    <property type="project" value="InterPro"/>
</dbReference>
<keyword evidence="6" id="KW-0804">Transcription</keyword>
<keyword evidence="17" id="KW-1185">Reference proteome</keyword>
<keyword evidence="7" id="KW-0539">Nucleus</keyword>
<evidence type="ECO:0000256" key="3">
    <source>
        <dbReference type="ARBA" id="ARBA00023015"/>
    </source>
</evidence>
<keyword evidence="9" id="KW-0175">Coiled coil</keyword>
<dbReference type="InterPro" id="IPR049730">
    <property type="entry name" value="SNF2/RAD54-like_C"/>
</dbReference>
<dbReference type="InterPro" id="IPR036427">
    <property type="entry name" value="Bromodomain-like_sf"/>
</dbReference>
<name>A0A8S9ZGA3_9BILA</name>
<dbReference type="Pfam" id="PF00439">
    <property type="entry name" value="Bromodomain"/>
    <property type="match status" value="1"/>
</dbReference>
<dbReference type="InterPro" id="IPR000330">
    <property type="entry name" value="SNF2_N"/>
</dbReference>
<dbReference type="GO" id="GO:0016787">
    <property type="term" value="F:hydrolase activity"/>
    <property type="evidence" value="ECO:0007669"/>
    <property type="project" value="UniProtKB-KW"/>
</dbReference>
<dbReference type="GO" id="GO:0005634">
    <property type="term" value="C:nucleus"/>
    <property type="evidence" value="ECO:0007669"/>
    <property type="project" value="UniProtKB-SubCell"/>
</dbReference>
<dbReference type="SMART" id="SM01314">
    <property type="entry name" value="SnAC"/>
    <property type="match status" value="1"/>
</dbReference>
<dbReference type="SMART" id="SM00951">
    <property type="entry name" value="QLQ"/>
    <property type="match status" value="1"/>
</dbReference>
<dbReference type="Proteomes" id="UP000605970">
    <property type="component" value="Unassembled WGS sequence"/>
</dbReference>
<dbReference type="Gene3D" id="3.40.50.10810">
    <property type="entry name" value="Tandem AAA-ATPase domain"/>
    <property type="match status" value="1"/>
</dbReference>
<dbReference type="PROSITE" id="PS50014">
    <property type="entry name" value="BROMODOMAIN_2"/>
    <property type="match status" value="1"/>
</dbReference>
<evidence type="ECO:0000259" key="15">
    <source>
        <dbReference type="PROSITE" id="PS51666"/>
    </source>
</evidence>
<feature type="region of interest" description="Disordered" evidence="10">
    <location>
        <begin position="1289"/>
        <end position="1358"/>
    </location>
</feature>
<dbReference type="SMART" id="SM00592">
    <property type="entry name" value="BRK"/>
    <property type="match status" value="1"/>
</dbReference>
<evidence type="ECO:0000259" key="14">
    <source>
        <dbReference type="PROSITE" id="PS51204"/>
    </source>
</evidence>
<dbReference type="PROSITE" id="PS51204">
    <property type="entry name" value="HSA"/>
    <property type="match status" value="1"/>
</dbReference>
<dbReference type="PROSITE" id="PS51194">
    <property type="entry name" value="HELICASE_CTER"/>
    <property type="match status" value="1"/>
</dbReference>
<feature type="region of interest" description="Disordered" evidence="10">
    <location>
        <begin position="1097"/>
        <end position="1178"/>
    </location>
</feature>
<feature type="compositionally biased region" description="Basic and acidic residues" evidence="10">
    <location>
        <begin position="1117"/>
        <end position="1130"/>
    </location>
</feature>
<comment type="caution">
    <text evidence="16">The sequence shown here is derived from an EMBL/GenBank/DDBJ whole genome shotgun (WGS) entry which is preliminary data.</text>
</comment>
<protein>
    <submittedName>
        <fullName evidence="16">Uncharacterized protein</fullName>
    </submittedName>
</protein>
<dbReference type="Gene3D" id="3.40.5.120">
    <property type="match status" value="1"/>
</dbReference>
<dbReference type="InterPro" id="IPR014012">
    <property type="entry name" value="HSA_dom"/>
</dbReference>
<evidence type="ECO:0000313" key="17">
    <source>
        <dbReference type="Proteomes" id="UP000605970"/>
    </source>
</evidence>
<dbReference type="SMART" id="SM00297">
    <property type="entry name" value="BROMO"/>
    <property type="match status" value="1"/>
</dbReference>
<dbReference type="InterPro" id="IPR001487">
    <property type="entry name" value="Bromodomain"/>
</dbReference>
<dbReference type="Gene3D" id="3.40.50.300">
    <property type="entry name" value="P-loop containing nucleotide triphosphate hydrolases"/>
    <property type="match status" value="1"/>
</dbReference>
<feature type="domain" description="Helicase ATP-binding" evidence="12">
    <location>
        <begin position="496"/>
        <end position="661"/>
    </location>
</feature>
<dbReference type="CDD" id="cd18793">
    <property type="entry name" value="SF2_C_SNF"/>
    <property type="match status" value="1"/>
</dbReference>
<dbReference type="SUPFAM" id="SSF47370">
    <property type="entry name" value="Bromodomain"/>
    <property type="match status" value="1"/>
</dbReference>
<dbReference type="InterPro" id="IPR037259">
    <property type="entry name" value="BRK_sf"/>
</dbReference>
<dbReference type="InterPro" id="IPR014978">
    <property type="entry name" value="Gln-Leu-Gln_QLQ"/>
</dbReference>
<reference evidence="16" key="1">
    <citation type="journal article" date="2020" name="Ecol. Evol.">
        <title>Genome structure and content of the rice root-knot nematode (Meloidogyne graminicola).</title>
        <authorList>
            <person name="Phan N.T."/>
            <person name="Danchin E.G.J."/>
            <person name="Klopp C."/>
            <person name="Perfus-Barbeoch L."/>
            <person name="Kozlowski D.K."/>
            <person name="Koutsovoulos G.D."/>
            <person name="Lopez-Roques C."/>
            <person name="Bouchez O."/>
            <person name="Zahm M."/>
            <person name="Besnard G."/>
            <person name="Bellafiore S."/>
        </authorList>
    </citation>
    <scope>NUCLEOTIDE SEQUENCE</scope>
    <source>
        <strain evidence="16">VN-18</strain>
    </source>
</reference>
<feature type="compositionally biased region" description="Basic and acidic residues" evidence="10">
    <location>
        <begin position="265"/>
        <end position="274"/>
    </location>
</feature>
<evidence type="ECO:0000256" key="6">
    <source>
        <dbReference type="ARBA" id="ARBA00023163"/>
    </source>
</evidence>
<dbReference type="FunFam" id="3.40.50.10810:FF:000008">
    <property type="entry name" value="Chromatin structure-remodeling complex subunit snf21"/>
    <property type="match status" value="1"/>
</dbReference>
<evidence type="ECO:0000259" key="12">
    <source>
        <dbReference type="PROSITE" id="PS51192"/>
    </source>
</evidence>
<feature type="domain" description="QLQ" evidence="15">
    <location>
        <begin position="29"/>
        <end position="64"/>
    </location>
</feature>
<comment type="subcellular location">
    <subcellularLocation>
        <location evidence="1">Nucleus</location>
    </subcellularLocation>
</comment>
<dbReference type="Pfam" id="PF00271">
    <property type="entry name" value="Helicase_C"/>
    <property type="match status" value="1"/>
</dbReference>
<feature type="compositionally biased region" description="Basic and acidic residues" evidence="10">
    <location>
        <begin position="1345"/>
        <end position="1358"/>
    </location>
</feature>
<keyword evidence="3" id="KW-0805">Transcription regulation</keyword>
<evidence type="ECO:0000256" key="5">
    <source>
        <dbReference type="ARBA" id="ARBA00023159"/>
    </source>
</evidence>
<dbReference type="GO" id="GO:0005524">
    <property type="term" value="F:ATP binding"/>
    <property type="evidence" value="ECO:0007669"/>
    <property type="project" value="InterPro"/>
</dbReference>
<feature type="compositionally biased region" description="Polar residues" evidence="10">
    <location>
        <begin position="1"/>
        <end position="20"/>
    </location>
</feature>
<dbReference type="SMART" id="SM00487">
    <property type="entry name" value="DEXDc"/>
    <property type="match status" value="1"/>
</dbReference>
<evidence type="ECO:0000259" key="13">
    <source>
        <dbReference type="PROSITE" id="PS51194"/>
    </source>
</evidence>
<evidence type="ECO:0000256" key="4">
    <source>
        <dbReference type="ARBA" id="ARBA00023117"/>
    </source>
</evidence>
<dbReference type="OrthoDB" id="6017at2759"/>
<feature type="region of interest" description="Disordered" evidence="10">
    <location>
        <begin position="398"/>
        <end position="430"/>
    </location>
</feature>
<dbReference type="SUPFAM" id="SSF52540">
    <property type="entry name" value="P-loop containing nucleoside triphosphate hydrolases"/>
    <property type="match status" value="2"/>
</dbReference>
<feature type="compositionally biased region" description="Polar residues" evidence="10">
    <location>
        <begin position="1311"/>
        <end position="1344"/>
    </location>
</feature>
<evidence type="ECO:0000256" key="8">
    <source>
        <dbReference type="PROSITE-ProRule" id="PRU00035"/>
    </source>
</evidence>
<dbReference type="InterPro" id="IPR029295">
    <property type="entry name" value="SnAC"/>
</dbReference>